<proteinExistence type="predicted"/>
<keyword evidence="2" id="KW-1185">Reference proteome</keyword>
<dbReference type="AlphaFoldDB" id="A0A2I0W8M9"/>
<protein>
    <submittedName>
        <fullName evidence="1">Uncharacterized protein</fullName>
    </submittedName>
</protein>
<reference evidence="1 2" key="1">
    <citation type="journal article" date="2016" name="Sci. Rep.">
        <title>The Dendrobium catenatum Lindl. genome sequence provides insights into polysaccharide synthase, floral development and adaptive evolution.</title>
        <authorList>
            <person name="Zhang G.Q."/>
            <person name="Xu Q."/>
            <person name="Bian C."/>
            <person name="Tsai W.C."/>
            <person name="Yeh C.M."/>
            <person name="Liu K.W."/>
            <person name="Yoshida K."/>
            <person name="Zhang L.S."/>
            <person name="Chang S.B."/>
            <person name="Chen F."/>
            <person name="Shi Y."/>
            <person name="Su Y.Y."/>
            <person name="Zhang Y.Q."/>
            <person name="Chen L.J."/>
            <person name="Yin Y."/>
            <person name="Lin M."/>
            <person name="Huang H."/>
            <person name="Deng H."/>
            <person name="Wang Z.W."/>
            <person name="Zhu S.L."/>
            <person name="Zhao X."/>
            <person name="Deng C."/>
            <person name="Niu S.C."/>
            <person name="Huang J."/>
            <person name="Wang M."/>
            <person name="Liu G.H."/>
            <person name="Yang H.J."/>
            <person name="Xiao X.J."/>
            <person name="Hsiao Y.Y."/>
            <person name="Wu W.L."/>
            <person name="Chen Y.Y."/>
            <person name="Mitsuda N."/>
            <person name="Ohme-Takagi M."/>
            <person name="Luo Y.B."/>
            <person name="Van de Peer Y."/>
            <person name="Liu Z.J."/>
        </authorList>
    </citation>
    <scope>NUCLEOTIDE SEQUENCE [LARGE SCALE GENOMIC DNA]</scope>
    <source>
        <tissue evidence="1">The whole plant</tissue>
    </source>
</reference>
<evidence type="ECO:0000313" key="1">
    <source>
        <dbReference type="EMBL" id="PKU72019.1"/>
    </source>
</evidence>
<name>A0A2I0W8M9_9ASPA</name>
<dbReference type="EMBL" id="KZ502845">
    <property type="protein sequence ID" value="PKU72019.1"/>
    <property type="molecule type" value="Genomic_DNA"/>
</dbReference>
<reference evidence="1 2" key="2">
    <citation type="journal article" date="2017" name="Nature">
        <title>The Apostasia genome and the evolution of orchids.</title>
        <authorList>
            <person name="Zhang G.Q."/>
            <person name="Liu K.W."/>
            <person name="Li Z."/>
            <person name="Lohaus R."/>
            <person name="Hsiao Y.Y."/>
            <person name="Niu S.C."/>
            <person name="Wang J.Y."/>
            <person name="Lin Y.C."/>
            <person name="Xu Q."/>
            <person name="Chen L.J."/>
            <person name="Yoshida K."/>
            <person name="Fujiwara S."/>
            <person name="Wang Z.W."/>
            <person name="Zhang Y.Q."/>
            <person name="Mitsuda N."/>
            <person name="Wang M."/>
            <person name="Liu G.H."/>
            <person name="Pecoraro L."/>
            <person name="Huang H.X."/>
            <person name="Xiao X.J."/>
            <person name="Lin M."/>
            <person name="Wu X.Y."/>
            <person name="Wu W.L."/>
            <person name="Chen Y.Y."/>
            <person name="Chang S.B."/>
            <person name="Sakamoto S."/>
            <person name="Ohme-Takagi M."/>
            <person name="Yagi M."/>
            <person name="Zeng S.J."/>
            <person name="Shen C.Y."/>
            <person name="Yeh C.M."/>
            <person name="Luo Y.B."/>
            <person name="Tsai W.C."/>
            <person name="Van de Peer Y."/>
            <person name="Liu Z.J."/>
        </authorList>
    </citation>
    <scope>NUCLEOTIDE SEQUENCE [LARGE SCALE GENOMIC DNA]</scope>
    <source>
        <tissue evidence="1">The whole plant</tissue>
    </source>
</reference>
<dbReference type="Proteomes" id="UP000233837">
    <property type="component" value="Unassembled WGS sequence"/>
</dbReference>
<gene>
    <name evidence="1" type="ORF">MA16_Dca007383</name>
</gene>
<accession>A0A2I0W8M9</accession>
<organism evidence="1 2">
    <name type="scientific">Dendrobium catenatum</name>
    <dbReference type="NCBI Taxonomy" id="906689"/>
    <lineage>
        <taxon>Eukaryota</taxon>
        <taxon>Viridiplantae</taxon>
        <taxon>Streptophyta</taxon>
        <taxon>Embryophyta</taxon>
        <taxon>Tracheophyta</taxon>
        <taxon>Spermatophyta</taxon>
        <taxon>Magnoliopsida</taxon>
        <taxon>Liliopsida</taxon>
        <taxon>Asparagales</taxon>
        <taxon>Orchidaceae</taxon>
        <taxon>Epidendroideae</taxon>
        <taxon>Malaxideae</taxon>
        <taxon>Dendrobiinae</taxon>
        <taxon>Dendrobium</taxon>
    </lineage>
</organism>
<evidence type="ECO:0000313" key="2">
    <source>
        <dbReference type="Proteomes" id="UP000233837"/>
    </source>
</evidence>
<sequence length="129" mass="14167">MPLKRMVTSMVLIKGEEKEVRLNVPRVASALTIVARRSPPLGEEGCDICSPQRNLLFLAIEFMWIGASKRKESNYDEGNHHNDGNCGVVRRHRGGGNWLGWREIGLGPVVEMGLEVGLMQGGEVMVAVG</sequence>